<dbReference type="Pfam" id="PF02674">
    <property type="entry name" value="Colicin_V"/>
    <property type="match status" value="1"/>
</dbReference>
<feature type="transmembrane region" description="Helical" evidence="5">
    <location>
        <begin position="35"/>
        <end position="55"/>
    </location>
</feature>
<proteinExistence type="predicted"/>
<evidence type="ECO:0000256" key="5">
    <source>
        <dbReference type="SAM" id="Phobius"/>
    </source>
</evidence>
<dbReference type="AlphaFoldDB" id="A0A7C5LVB6"/>
<evidence type="ECO:0000313" key="6">
    <source>
        <dbReference type="EMBL" id="HHL43110.1"/>
    </source>
</evidence>
<keyword evidence="4 5" id="KW-0472">Membrane</keyword>
<keyword evidence="3 5" id="KW-1133">Transmembrane helix</keyword>
<evidence type="ECO:0000256" key="2">
    <source>
        <dbReference type="ARBA" id="ARBA00022692"/>
    </source>
</evidence>
<name>A0A7C5LVB6_9PROT</name>
<evidence type="ECO:0000256" key="1">
    <source>
        <dbReference type="ARBA" id="ARBA00004141"/>
    </source>
</evidence>
<reference evidence="6" key="1">
    <citation type="journal article" date="2020" name="mSystems">
        <title>Genome- and Community-Level Interaction Insights into Carbon Utilization and Element Cycling Functions of Hydrothermarchaeota in Hydrothermal Sediment.</title>
        <authorList>
            <person name="Zhou Z."/>
            <person name="Liu Y."/>
            <person name="Xu W."/>
            <person name="Pan J."/>
            <person name="Luo Z.H."/>
            <person name="Li M."/>
        </authorList>
    </citation>
    <scope>NUCLEOTIDE SEQUENCE [LARGE SCALE GENOMIC DNA]</scope>
    <source>
        <strain evidence="6">HyVt-485</strain>
    </source>
</reference>
<feature type="transmembrane region" description="Helical" evidence="5">
    <location>
        <begin position="107"/>
        <end position="128"/>
    </location>
</feature>
<accession>A0A7C5LVB6</accession>
<sequence length="191" mass="20767">MEVAGTSFGGFDVVVFIILGFSGILSFARGFSREFISIVALLVGLAGALFLFGRYQIDVQTFIKPDWLANAALLIAVFMALYLIVSFVMRRWAKTLTGAKPGFLDRLLGLGFGLARGALLASLFVLVISKSAKNGEPAEWMSSATTYPVLRSIADKLEALPFAKAREIVEDIKKTGEDSDILPDIPNENDR</sequence>
<keyword evidence="2 5" id="KW-0812">Transmembrane</keyword>
<organism evidence="6">
    <name type="scientific">Hellea balneolensis</name>
    <dbReference type="NCBI Taxonomy" id="287478"/>
    <lineage>
        <taxon>Bacteria</taxon>
        <taxon>Pseudomonadati</taxon>
        <taxon>Pseudomonadota</taxon>
        <taxon>Alphaproteobacteria</taxon>
        <taxon>Maricaulales</taxon>
        <taxon>Robiginitomaculaceae</taxon>
        <taxon>Hellea</taxon>
    </lineage>
</organism>
<feature type="transmembrane region" description="Helical" evidence="5">
    <location>
        <begin position="67"/>
        <end position="87"/>
    </location>
</feature>
<dbReference type="EMBL" id="DRMJ01000295">
    <property type="protein sequence ID" value="HHL43110.1"/>
    <property type="molecule type" value="Genomic_DNA"/>
</dbReference>
<comment type="subcellular location">
    <subcellularLocation>
        <location evidence="1">Membrane</location>
        <topology evidence="1">Multi-pass membrane protein</topology>
    </subcellularLocation>
</comment>
<dbReference type="PANTHER" id="PTHR36926:SF1">
    <property type="entry name" value="COLICIN V PRODUCTION PROTEIN"/>
    <property type="match status" value="1"/>
</dbReference>
<dbReference type="InterPro" id="IPR052719">
    <property type="entry name" value="CvpA-like"/>
</dbReference>
<protein>
    <submittedName>
        <fullName evidence="6">CvpA family protein</fullName>
    </submittedName>
</protein>
<dbReference type="InterPro" id="IPR003825">
    <property type="entry name" value="Colicin-V_CvpA"/>
</dbReference>
<evidence type="ECO:0000256" key="4">
    <source>
        <dbReference type="ARBA" id="ARBA00023136"/>
    </source>
</evidence>
<feature type="transmembrane region" description="Helical" evidence="5">
    <location>
        <begin position="6"/>
        <end position="28"/>
    </location>
</feature>
<dbReference type="Proteomes" id="UP000885830">
    <property type="component" value="Unassembled WGS sequence"/>
</dbReference>
<evidence type="ECO:0000256" key="3">
    <source>
        <dbReference type="ARBA" id="ARBA00022989"/>
    </source>
</evidence>
<gene>
    <name evidence="6" type="ORF">ENJ42_05795</name>
</gene>
<comment type="caution">
    <text evidence="6">The sequence shown here is derived from an EMBL/GenBank/DDBJ whole genome shotgun (WGS) entry which is preliminary data.</text>
</comment>
<dbReference type="PANTHER" id="PTHR36926">
    <property type="entry name" value="COLICIN V PRODUCTION PROTEIN"/>
    <property type="match status" value="1"/>
</dbReference>
<dbReference type="GO" id="GO:0009403">
    <property type="term" value="P:toxin biosynthetic process"/>
    <property type="evidence" value="ECO:0007669"/>
    <property type="project" value="InterPro"/>
</dbReference>
<dbReference type="GO" id="GO:0016020">
    <property type="term" value="C:membrane"/>
    <property type="evidence" value="ECO:0007669"/>
    <property type="project" value="UniProtKB-SubCell"/>
</dbReference>